<dbReference type="PROSITE" id="PS50097">
    <property type="entry name" value="BTB"/>
    <property type="match status" value="1"/>
</dbReference>
<keyword evidence="4" id="KW-1185">Reference proteome</keyword>
<organism evidence="3 4">
    <name type="scientific">Lachnellula suecica</name>
    <dbReference type="NCBI Taxonomy" id="602035"/>
    <lineage>
        <taxon>Eukaryota</taxon>
        <taxon>Fungi</taxon>
        <taxon>Dikarya</taxon>
        <taxon>Ascomycota</taxon>
        <taxon>Pezizomycotina</taxon>
        <taxon>Leotiomycetes</taxon>
        <taxon>Helotiales</taxon>
        <taxon>Lachnaceae</taxon>
        <taxon>Lachnellula</taxon>
    </lineage>
</organism>
<dbReference type="Gene3D" id="3.30.710.10">
    <property type="entry name" value="Potassium Channel Kv1.1, Chain A"/>
    <property type="match status" value="1"/>
</dbReference>
<feature type="region of interest" description="Disordered" evidence="1">
    <location>
        <begin position="1"/>
        <end position="32"/>
    </location>
</feature>
<dbReference type="Proteomes" id="UP000469558">
    <property type="component" value="Unassembled WGS sequence"/>
</dbReference>
<dbReference type="InterPro" id="IPR000210">
    <property type="entry name" value="BTB/POZ_dom"/>
</dbReference>
<reference evidence="3 4" key="1">
    <citation type="submission" date="2018-05" db="EMBL/GenBank/DDBJ databases">
        <title>Genome sequencing and assembly of the regulated plant pathogen Lachnellula willkommii and related sister species for the development of diagnostic species identification markers.</title>
        <authorList>
            <person name="Giroux E."/>
            <person name="Bilodeau G."/>
        </authorList>
    </citation>
    <scope>NUCLEOTIDE SEQUENCE [LARGE SCALE GENOMIC DNA]</scope>
    <source>
        <strain evidence="3 4">CBS 268.59</strain>
    </source>
</reference>
<dbReference type="OrthoDB" id="194443at2759"/>
<evidence type="ECO:0000259" key="2">
    <source>
        <dbReference type="PROSITE" id="PS50097"/>
    </source>
</evidence>
<evidence type="ECO:0000313" key="4">
    <source>
        <dbReference type="Proteomes" id="UP000469558"/>
    </source>
</evidence>
<accession>A0A8T9BZP0</accession>
<evidence type="ECO:0000313" key="3">
    <source>
        <dbReference type="EMBL" id="TVY73264.1"/>
    </source>
</evidence>
<dbReference type="CDD" id="cd18186">
    <property type="entry name" value="BTB_POZ_ZBTB_KLHL-like"/>
    <property type="match status" value="1"/>
</dbReference>
<dbReference type="SUPFAM" id="SSF54695">
    <property type="entry name" value="POZ domain"/>
    <property type="match status" value="1"/>
</dbReference>
<evidence type="ECO:0000256" key="1">
    <source>
        <dbReference type="SAM" id="MobiDB-lite"/>
    </source>
</evidence>
<feature type="domain" description="BTB" evidence="2">
    <location>
        <begin position="38"/>
        <end position="112"/>
    </location>
</feature>
<name>A0A8T9BZP0_9HELO</name>
<comment type="caution">
    <text evidence="3">The sequence shown here is derived from an EMBL/GenBank/DDBJ whole genome shotgun (WGS) entry which is preliminary data.</text>
</comment>
<protein>
    <recommendedName>
        <fullName evidence="2">BTB domain-containing protein</fullName>
    </recommendedName>
</protein>
<sequence>MTDNTPSKIPDKRPASPAENGPRKRHKADPPDFSQADEVVTFLIGPFTEGATPKTFLVHKEIVCYHSPVLNAAFNSGFVEGQTQTYKLEDVNQGTFKLFVQWLYFQKLALAVFEEDYDSEEHITDQDMEVVTYQQLVELWVLSDRLGIPILQNFVLQTIRRISDKINRVPTIILAYVYENSSEDSKLRQFFVNEVGSHANESFFGPKYKSRYPHQMLLDLAIWYTQPIDEAKEYTVEDFFVLVETQDSSKWA</sequence>
<dbReference type="InterPro" id="IPR011333">
    <property type="entry name" value="SKP1/BTB/POZ_sf"/>
</dbReference>
<dbReference type="PANTHER" id="PTHR47843:SF2">
    <property type="entry name" value="BTB DOMAIN-CONTAINING PROTEIN"/>
    <property type="match status" value="1"/>
</dbReference>
<dbReference type="AlphaFoldDB" id="A0A8T9BZP0"/>
<gene>
    <name evidence="3" type="ORF">LSUE1_G005766</name>
</gene>
<proteinExistence type="predicted"/>
<dbReference type="PANTHER" id="PTHR47843">
    <property type="entry name" value="BTB DOMAIN-CONTAINING PROTEIN-RELATED"/>
    <property type="match status" value="1"/>
</dbReference>
<dbReference type="Pfam" id="PF00651">
    <property type="entry name" value="BTB"/>
    <property type="match status" value="1"/>
</dbReference>
<dbReference type="EMBL" id="QGMK01001134">
    <property type="protein sequence ID" value="TVY73264.1"/>
    <property type="molecule type" value="Genomic_DNA"/>
</dbReference>